<dbReference type="InterPro" id="IPR032071">
    <property type="entry name" value="DUF4806"/>
</dbReference>
<reference evidence="3" key="1">
    <citation type="submission" date="2021-12" db="EMBL/GenBank/DDBJ databases">
        <authorList>
            <person name="King R."/>
        </authorList>
    </citation>
    <scope>NUCLEOTIDE SEQUENCE</scope>
</reference>
<feature type="domain" description="DUF4806" evidence="2">
    <location>
        <begin position="259"/>
        <end position="333"/>
    </location>
</feature>
<accession>A0A9P0FIP0</accession>
<dbReference type="AlphaFoldDB" id="A0A9P0FIP0"/>
<evidence type="ECO:0000256" key="1">
    <source>
        <dbReference type="SAM" id="MobiDB-lite"/>
    </source>
</evidence>
<dbReference type="OrthoDB" id="7334331at2759"/>
<dbReference type="Pfam" id="PF16064">
    <property type="entry name" value="DUF4806"/>
    <property type="match status" value="1"/>
</dbReference>
<keyword evidence="4" id="KW-1185">Reference proteome</keyword>
<sequence length="426" mass="49409">MSFKIVKTIENITVRLSIVPNNWEQDGILFWPPKHAKHYEKLIRDASSTPNIDWVRMHCTVKEKNLESYMTAKKLCTLYTNLSDTDAEVEYFERNKKIHEQTREKKRFCKNACNEQLMNFNYNSEFEMVQNEQDEIVLQNETIVTDTSTGNLTLTNNNNNVYLENNEIILVDVPSMDDDDPLFPQSENIEVDMNSNSPLFLKLDEMDSKIDALGVKLDYFIKSNAEVKTLLQEVLRRTNNEREIAVNDVKAANEEGIISEFNFPLDDTTAIDELENKLSNKEFEQKMFSYFINIGGESGNQNGEKVAARLLSELFNNSVLYQYTWKGISTAKTEGGRPTAVFIKYEKIISFIFKVLKKADQKFTRLATEKYLQFKVFKRNSQRLKREIEKKRKIGDENPEVENTVNDDGAHQNLDPTSVEVEVYNN</sequence>
<protein>
    <recommendedName>
        <fullName evidence="2">DUF4806 domain-containing protein</fullName>
    </recommendedName>
</protein>
<organism evidence="3 4">
    <name type="scientific">Brassicogethes aeneus</name>
    <name type="common">Rape pollen beetle</name>
    <name type="synonym">Meligethes aeneus</name>
    <dbReference type="NCBI Taxonomy" id="1431903"/>
    <lineage>
        <taxon>Eukaryota</taxon>
        <taxon>Metazoa</taxon>
        <taxon>Ecdysozoa</taxon>
        <taxon>Arthropoda</taxon>
        <taxon>Hexapoda</taxon>
        <taxon>Insecta</taxon>
        <taxon>Pterygota</taxon>
        <taxon>Neoptera</taxon>
        <taxon>Endopterygota</taxon>
        <taxon>Coleoptera</taxon>
        <taxon>Polyphaga</taxon>
        <taxon>Cucujiformia</taxon>
        <taxon>Nitidulidae</taxon>
        <taxon>Meligethinae</taxon>
        <taxon>Brassicogethes</taxon>
    </lineage>
</organism>
<proteinExistence type="predicted"/>
<gene>
    <name evidence="3" type="ORF">MELIAE_LOCUS8871</name>
</gene>
<evidence type="ECO:0000313" key="3">
    <source>
        <dbReference type="EMBL" id="CAH0558575.1"/>
    </source>
</evidence>
<dbReference type="Proteomes" id="UP001154078">
    <property type="component" value="Chromosome 6"/>
</dbReference>
<dbReference type="EMBL" id="OV121137">
    <property type="protein sequence ID" value="CAH0558575.1"/>
    <property type="molecule type" value="Genomic_DNA"/>
</dbReference>
<feature type="region of interest" description="Disordered" evidence="1">
    <location>
        <begin position="390"/>
        <end position="417"/>
    </location>
</feature>
<evidence type="ECO:0000313" key="4">
    <source>
        <dbReference type="Proteomes" id="UP001154078"/>
    </source>
</evidence>
<evidence type="ECO:0000259" key="2">
    <source>
        <dbReference type="Pfam" id="PF16064"/>
    </source>
</evidence>
<name>A0A9P0FIP0_BRAAE</name>